<protein>
    <submittedName>
        <fullName evidence="2">Uncharacterized protein</fullName>
    </submittedName>
</protein>
<feature type="region of interest" description="Disordered" evidence="1">
    <location>
        <begin position="139"/>
        <end position="306"/>
    </location>
</feature>
<feature type="region of interest" description="Disordered" evidence="1">
    <location>
        <begin position="1"/>
        <end position="90"/>
    </location>
</feature>
<gene>
    <name evidence="2" type="ORF">BT96DRAFT_913847</name>
</gene>
<feature type="compositionally biased region" description="Low complexity" evidence="1">
    <location>
        <begin position="52"/>
        <end position="62"/>
    </location>
</feature>
<dbReference type="AlphaFoldDB" id="A0A6A4IDR6"/>
<feature type="compositionally biased region" description="Low complexity" evidence="1">
    <location>
        <begin position="267"/>
        <end position="279"/>
    </location>
</feature>
<feature type="compositionally biased region" description="Acidic residues" evidence="1">
    <location>
        <begin position="293"/>
        <end position="303"/>
    </location>
</feature>
<feature type="compositionally biased region" description="Basic residues" evidence="1">
    <location>
        <begin position="163"/>
        <end position="172"/>
    </location>
</feature>
<evidence type="ECO:0000313" key="2">
    <source>
        <dbReference type="EMBL" id="KAE9408721.1"/>
    </source>
</evidence>
<feature type="compositionally biased region" description="Basic residues" evidence="1">
    <location>
        <begin position="224"/>
        <end position="235"/>
    </location>
</feature>
<reference evidence="2" key="1">
    <citation type="journal article" date="2019" name="Environ. Microbiol.">
        <title>Fungal ecological strategies reflected in gene transcription - a case study of two litter decomposers.</title>
        <authorList>
            <person name="Barbi F."/>
            <person name="Kohler A."/>
            <person name="Barry K."/>
            <person name="Baskaran P."/>
            <person name="Daum C."/>
            <person name="Fauchery L."/>
            <person name="Ihrmark K."/>
            <person name="Kuo A."/>
            <person name="LaButti K."/>
            <person name="Lipzen A."/>
            <person name="Morin E."/>
            <person name="Grigoriev I.V."/>
            <person name="Henrissat B."/>
            <person name="Lindahl B."/>
            <person name="Martin F."/>
        </authorList>
    </citation>
    <scope>NUCLEOTIDE SEQUENCE</scope>
    <source>
        <strain evidence="2">JB14</strain>
    </source>
</reference>
<dbReference type="Proteomes" id="UP000799118">
    <property type="component" value="Unassembled WGS sequence"/>
</dbReference>
<dbReference type="EMBL" id="ML769390">
    <property type="protein sequence ID" value="KAE9408721.1"/>
    <property type="molecule type" value="Genomic_DNA"/>
</dbReference>
<dbReference type="OrthoDB" id="3234283at2759"/>
<organism evidence="2 3">
    <name type="scientific">Gymnopus androsaceus JB14</name>
    <dbReference type="NCBI Taxonomy" id="1447944"/>
    <lineage>
        <taxon>Eukaryota</taxon>
        <taxon>Fungi</taxon>
        <taxon>Dikarya</taxon>
        <taxon>Basidiomycota</taxon>
        <taxon>Agaricomycotina</taxon>
        <taxon>Agaricomycetes</taxon>
        <taxon>Agaricomycetidae</taxon>
        <taxon>Agaricales</taxon>
        <taxon>Marasmiineae</taxon>
        <taxon>Omphalotaceae</taxon>
        <taxon>Gymnopus</taxon>
    </lineage>
</organism>
<feature type="compositionally biased region" description="Acidic residues" evidence="1">
    <location>
        <begin position="203"/>
        <end position="218"/>
    </location>
</feature>
<feature type="compositionally biased region" description="Basic and acidic residues" evidence="1">
    <location>
        <begin position="77"/>
        <end position="90"/>
    </location>
</feature>
<evidence type="ECO:0000256" key="1">
    <source>
        <dbReference type="SAM" id="MobiDB-lite"/>
    </source>
</evidence>
<sequence>MPKKETSTATAAVRPKRKGKAPRGALGVRLKAKSAATPAQIRPSSPLPPSSPFASSSSQLPQDFLPVPTSDGVAESKSIEKPFYEADEVEDKRDFESEVYGMLDEGENVKEEVGLLSRNSDPFGFFALEAKLKVERIQRSTAVSKAPKAPLLPVVTRSLKVPRSPHKQRVGKRPVSTKSPSLPSSPSPAKPRRVTKQSYEATDISDDTENADDIDGGDLEDKRPKSKAGRGRNKKYRSDNSVSPEALARDLKALLPKRATRRRARSARAQVPRGGSPSDGPRPRKALKRAKEESDEDDVESEWATERQKRAEYFRKLEGYKVAKENVYVI</sequence>
<proteinExistence type="predicted"/>
<name>A0A6A4IDR6_9AGAR</name>
<evidence type="ECO:0000313" key="3">
    <source>
        <dbReference type="Proteomes" id="UP000799118"/>
    </source>
</evidence>
<accession>A0A6A4IDR6</accession>
<keyword evidence="3" id="KW-1185">Reference proteome</keyword>